<dbReference type="GO" id="GO:0016787">
    <property type="term" value="F:hydrolase activity"/>
    <property type="evidence" value="ECO:0007669"/>
    <property type="project" value="UniProtKB-KW"/>
</dbReference>
<reference evidence="4" key="1">
    <citation type="submission" date="2015-10" db="EMBL/GenBank/DDBJ databases">
        <authorList>
            <person name="Gilbert D.G."/>
        </authorList>
    </citation>
    <scope>NUCLEOTIDE SEQUENCE</scope>
</reference>
<dbReference type="InterPro" id="IPR029058">
    <property type="entry name" value="AB_hydrolase_fold"/>
</dbReference>
<dbReference type="InterPro" id="IPR000073">
    <property type="entry name" value="AB_hydrolase_1"/>
</dbReference>
<sequence length="289" mass="31244">MSQLFSDQMSGLHGLDWHSQHAGVPVVALHGWLDNAASFSALAPLLSNHRIIALDLPGHGKSPWKGADADYSIWGYTDVLWQVCQQFGQPIHLLSHSMGSATAMFLSAAFPELVKSVVMLDAAGPLTTPEDRLANQLREGVLAQQQLVRPSRKFADFDQALSARLRGSSVLTGECIGPVVERNLQPAVGGEPGELEWSTDPRLRLASRLRLTESQVRATLAAIKAPVMAIRAADGLIPEAMFKDRLGVIDDCRFVECSGHHHFHLDASTAPAIAECISAFWLEVEGASA</sequence>
<dbReference type="PANTHER" id="PTHR43798">
    <property type="entry name" value="MONOACYLGLYCEROL LIPASE"/>
    <property type="match status" value="1"/>
</dbReference>
<accession>A0A170PKI7</accession>
<evidence type="ECO:0000256" key="1">
    <source>
        <dbReference type="ARBA" id="ARBA00008645"/>
    </source>
</evidence>
<dbReference type="PRINTS" id="PR00111">
    <property type="entry name" value="ABHYDROLASE"/>
</dbReference>
<dbReference type="EMBL" id="CZQC01000004">
    <property type="protein sequence ID" value="CUS40126.1"/>
    <property type="molecule type" value="Genomic_DNA"/>
</dbReference>
<evidence type="ECO:0000259" key="3">
    <source>
        <dbReference type="Pfam" id="PF00561"/>
    </source>
</evidence>
<dbReference type="PANTHER" id="PTHR43798:SF14">
    <property type="entry name" value="SERINE HYDROLASE-LIKE PROTEIN DDB_G0286239"/>
    <property type="match status" value="1"/>
</dbReference>
<evidence type="ECO:0000313" key="4">
    <source>
        <dbReference type="EMBL" id="CUS40126.1"/>
    </source>
</evidence>
<evidence type="ECO:0000256" key="2">
    <source>
        <dbReference type="ARBA" id="ARBA00022801"/>
    </source>
</evidence>
<proteinExistence type="inferred from homology"/>
<name>A0A170PKI7_9ZZZZ</name>
<dbReference type="AlphaFoldDB" id="A0A170PKI7"/>
<dbReference type="Gene3D" id="3.40.50.1820">
    <property type="entry name" value="alpha/beta hydrolase"/>
    <property type="match status" value="1"/>
</dbReference>
<keyword evidence="2 4" id="KW-0378">Hydrolase</keyword>
<gene>
    <name evidence="4" type="ORF">MGWOODY_Tha280</name>
</gene>
<feature type="domain" description="AB hydrolase-1" evidence="3">
    <location>
        <begin position="25"/>
        <end position="131"/>
    </location>
</feature>
<dbReference type="Pfam" id="PF00561">
    <property type="entry name" value="Abhydrolase_1"/>
    <property type="match status" value="1"/>
</dbReference>
<comment type="similarity">
    <text evidence="1">Belongs to the AB hydrolase superfamily.</text>
</comment>
<dbReference type="GO" id="GO:0016020">
    <property type="term" value="C:membrane"/>
    <property type="evidence" value="ECO:0007669"/>
    <property type="project" value="TreeGrafter"/>
</dbReference>
<dbReference type="InterPro" id="IPR050266">
    <property type="entry name" value="AB_hydrolase_sf"/>
</dbReference>
<dbReference type="SUPFAM" id="SSF53474">
    <property type="entry name" value="alpha/beta-Hydrolases"/>
    <property type="match status" value="1"/>
</dbReference>
<organism evidence="4">
    <name type="scientific">hydrothermal vent metagenome</name>
    <dbReference type="NCBI Taxonomy" id="652676"/>
    <lineage>
        <taxon>unclassified sequences</taxon>
        <taxon>metagenomes</taxon>
        <taxon>ecological metagenomes</taxon>
    </lineage>
</organism>
<protein>
    <submittedName>
        <fullName evidence="4">Hydrolase, alpha/beta fold family</fullName>
    </submittedName>
</protein>